<gene>
    <name evidence="1" type="ORF">QQS21_007343</name>
</gene>
<evidence type="ECO:0000313" key="2">
    <source>
        <dbReference type="Proteomes" id="UP001251528"/>
    </source>
</evidence>
<reference evidence="1" key="1">
    <citation type="submission" date="2023-06" db="EMBL/GenBank/DDBJ databases">
        <title>Conoideocrella luteorostrata (Hypocreales: Clavicipitaceae), a potential biocontrol fungus for elongate hemlock scale in United States Christmas tree production areas.</title>
        <authorList>
            <person name="Barrett H."/>
            <person name="Lovett B."/>
            <person name="Macias A.M."/>
            <person name="Stajich J.E."/>
            <person name="Kasson M.T."/>
        </authorList>
    </citation>
    <scope>NUCLEOTIDE SEQUENCE</scope>
    <source>
        <strain evidence="1">ARSEF 14590</strain>
    </source>
</reference>
<dbReference type="Proteomes" id="UP001251528">
    <property type="component" value="Unassembled WGS sequence"/>
</dbReference>
<protein>
    <submittedName>
        <fullName evidence="1">Uncharacterized protein</fullName>
    </submittedName>
</protein>
<proteinExistence type="predicted"/>
<dbReference type="EMBL" id="JASWJB010000149">
    <property type="protein sequence ID" value="KAK2594940.1"/>
    <property type="molecule type" value="Genomic_DNA"/>
</dbReference>
<sequence length="136" mass="15214">MSRIEIIGLVAGVIGNLDTRPERLIDAWRLPKRGERGGRVEYFRAKEAFKDMQDLATDQTMKGSTPEWVDAFKAATEDFNQVESSAPDELFDLGDINVLHGVLALRTILQETNTTDVNQGHLLGGPKEIISLLRRH</sequence>
<accession>A0AAJ0CL95</accession>
<comment type="caution">
    <text evidence="1">The sequence shown here is derived from an EMBL/GenBank/DDBJ whole genome shotgun (WGS) entry which is preliminary data.</text>
</comment>
<organism evidence="1 2">
    <name type="scientific">Conoideocrella luteorostrata</name>
    <dbReference type="NCBI Taxonomy" id="1105319"/>
    <lineage>
        <taxon>Eukaryota</taxon>
        <taxon>Fungi</taxon>
        <taxon>Dikarya</taxon>
        <taxon>Ascomycota</taxon>
        <taxon>Pezizomycotina</taxon>
        <taxon>Sordariomycetes</taxon>
        <taxon>Hypocreomycetidae</taxon>
        <taxon>Hypocreales</taxon>
        <taxon>Clavicipitaceae</taxon>
        <taxon>Conoideocrella</taxon>
    </lineage>
</organism>
<evidence type="ECO:0000313" key="1">
    <source>
        <dbReference type="EMBL" id="KAK2594940.1"/>
    </source>
</evidence>
<name>A0AAJ0CL95_9HYPO</name>
<dbReference type="AlphaFoldDB" id="A0AAJ0CL95"/>
<keyword evidence="2" id="KW-1185">Reference proteome</keyword>